<feature type="compositionally biased region" description="Basic residues" evidence="12">
    <location>
        <begin position="569"/>
        <end position="579"/>
    </location>
</feature>
<evidence type="ECO:0000256" key="1">
    <source>
        <dbReference type="ARBA" id="ARBA00000349"/>
    </source>
</evidence>
<evidence type="ECO:0000256" key="4">
    <source>
        <dbReference type="ARBA" id="ARBA00010609"/>
    </source>
</evidence>
<feature type="domain" description="Plastocyanin-like" evidence="14">
    <location>
        <begin position="168"/>
        <end position="318"/>
    </location>
</feature>
<dbReference type="STRING" id="39947.A0A0P0VWD5"/>
<evidence type="ECO:0000313" key="16">
    <source>
        <dbReference type="EMBL" id="BAS83738.1"/>
    </source>
</evidence>
<evidence type="ECO:0000313" key="17">
    <source>
        <dbReference type="Proteomes" id="UP000059680"/>
    </source>
</evidence>
<feature type="compositionally biased region" description="Basic residues" evidence="12">
    <location>
        <begin position="543"/>
        <end position="556"/>
    </location>
</feature>
<reference evidence="17" key="1">
    <citation type="journal article" date="2005" name="Nature">
        <title>The map-based sequence of the rice genome.</title>
        <authorList>
            <consortium name="International rice genome sequencing project (IRGSP)"/>
            <person name="Matsumoto T."/>
            <person name="Wu J."/>
            <person name="Kanamori H."/>
            <person name="Katayose Y."/>
            <person name="Fujisawa M."/>
            <person name="Namiki N."/>
            <person name="Mizuno H."/>
            <person name="Yamamoto K."/>
            <person name="Antonio B.A."/>
            <person name="Baba T."/>
            <person name="Sakata K."/>
            <person name="Nagamura Y."/>
            <person name="Aoki H."/>
            <person name="Arikawa K."/>
            <person name="Arita K."/>
            <person name="Bito T."/>
            <person name="Chiden Y."/>
            <person name="Fujitsuka N."/>
            <person name="Fukunaka R."/>
            <person name="Hamada M."/>
            <person name="Harada C."/>
            <person name="Hayashi A."/>
            <person name="Hijishita S."/>
            <person name="Honda M."/>
            <person name="Hosokawa S."/>
            <person name="Ichikawa Y."/>
            <person name="Idonuma A."/>
            <person name="Iijima M."/>
            <person name="Ikeda M."/>
            <person name="Ikeno M."/>
            <person name="Ito K."/>
            <person name="Ito S."/>
            <person name="Ito T."/>
            <person name="Ito Y."/>
            <person name="Ito Y."/>
            <person name="Iwabuchi A."/>
            <person name="Kamiya K."/>
            <person name="Karasawa W."/>
            <person name="Kurita K."/>
            <person name="Katagiri S."/>
            <person name="Kikuta A."/>
            <person name="Kobayashi H."/>
            <person name="Kobayashi N."/>
            <person name="Machita K."/>
            <person name="Maehara T."/>
            <person name="Masukawa M."/>
            <person name="Mizubayashi T."/>
            <person name="Mukai Y."/>
            <person name="Nagasaki H."/>
            <person name="Nagata Y."/>
            <person name="Naito S."/>
            <person name="Nakashima M."/>
            <person name="Nakama Y."/>
            <person name="Nakamichi Y."/>
            <person name="Nakamura M."/>
            <person name="Meguro A."/>
            <person name="Negishi M."/>
            <person name="Ohta I."/>
            <person name="Ohta T."/>
            <person name="Okamoto M."/>
            <person name="Ono N."/>
            <person name="Saji S."/>
            <person name="Sakaguchi M."/>
            <person name="Sakai K."/>
            <person name="Shibata M."/>
            <person name="Shimokawa T."/>
            <person name="Song J."/>
            <person name="Takazaki Y."/>
            <person name="Terasawa K."/>
            <person name="Tsugane M."/>
            <person name="Tsuji K."/>
            <person name="Ueda S."/>
            <person name="Waki K."/>
            <person name="Yamagata H."/>
            <person name="Yamamoto M."/>
            <person name="Yamamoto S."/>
            <person name="Yamane H."/>
            <person name="Yoshiki S."/>
            <person name="Yoshihara R."/>
            <person name="Yukawa K."/>
            <person name="Zhong H."/>
            <person name="Yano M."/>
            <person name="Yuan Q."/>
            <person name="Ouyang S."/>
            <person name="Liu J."/>
            <person name="Jones K.M."/>
            <person name="Gansberger K."/>
            <person name="Moffat K."/>
            <person name="Hill J."/>
            <person name="Bera J."/>
            <person name="Fadrosh D."/>
            <person name="Jin S."/>
            <person name="Johri S."/>
            <person name="Kim M."/>
            <person name="Overton L."/>
            <person name="Reardon M."/>
            <person name="Tsitrin T."/>
            <person name="Vuong H."/>
            <person name="Weaver B."/>
            <person name="Ciecko A."/>
            <person name="Tallon L."/>
            <person name="Jackson J."/>
            <person name="Pai G."/>
            <person name="Aken S.V."/>
            <person name="Utterback T."/>
            <person name="Reidmuller S."/>
            <person name="Feldblyum T."/>
            <person name="Hsiao J."/>
            <person name="Zismann V."/>
            <person name="Iobst S."/>
            <person name="de Vazeille A.R."/>
            <person name="Buell C.R."/>
            <person name="Ying K."/>
            <person name="Li Y."/>
            <person name="Lu T."/>
            <person name="Huang Y."/>
            <person name="Zhao Q."/>
            <person name="Feng Q."/>
            <person name="Zhang L."/>
            <person name="Zhu J."/>
            <person name="Weng Q."/>
            <person name="Mu J."/>
            <person name="Lu Y."/>
            <person name="Fan D."/>
            <person name="Liu Y."/>
            <person name="Guan J."/>
            <person name="Zhang Y."/>
            <person name="Yu S."/>
            <person name="Liu X."/>
            <person name="Zhang Y."/>
            <person name="Hong G."/>
            <person name="Han B."/>
            <person name="Choisne N."/>
            <person name="Demange N."/>
            <person name="Orjeda G."/>
            <person name="Samain S."/>
            <person name="Cattolico L."/>
            <person name="Pelletier E."/>
            <person name="Couloux A."/>
            <person name="Segurens B."/>
            <person name="Wincker P."/>
            <person name="D'Hont A."/>
            <person name="Scarpelli C."/>
            <person name="Weissenbach J."/>
            <person name="Salanoubat M."/>
            <person name="Quetier F."/>
            <person name="Yu Y."/>
            <person name="Kim H.R."/>
            <person name="Rambo T."/>
            <person name="Currie J."/>
            <person name="Collura K."/>
            <person name="Luo M."/>
            <person name="Yang T."/>
            <person name="Ammiraju J.S.S."/>
            <person name="Engler F."/>
            <person name="Soderlund C."/>
            <person name="Wing R.A."/>
            <person name="Palmer L.E."/>
            <person name="de la Bastide M."/>
            <person name="Spiegel L."/>
            <person name="Nascimento L."/>
            <person name="Zutavern T."/>
            <person name="O'Shaughnessy A."/>
            <person name="Dike S."/>
            <person name="Dedhia N."/>
            <person name="Preston R."/>
            <person name="Balija V."/>
            <person name="McCombie W.R."/>
            <person name="Chow T."/>
            <person name="Chen H."/>
            <person name="Chung M."/>
            <person name="Chen C."/>
            <person name="Shaw J."/>
            <person name="Wu H."/>
            <person name="Hsiao K."/>
            <person name="Chao Y."/>
            <person name="Chu M."/>
            <person name="Cheng C."/>
            <person name="Hour A."/>
            <person name="Lee P."/>
            <person name="Lin S."/>
            <person name="Lin Y."/>
            <person name="Liou J."/>
            <person name="Liu S."/>
            <person name="Hsing Y."/>
            <person name="Raghuvanshi S."/>
            <person name="Mohanty A."/>
            <person name="Bharti A.K."/>
            <person name="Gaur A."/>
            <person name="Gupta V."/>
            <person name="Kumar D."/>
            <person name="Ravi V."/>
            <person name="Vij S."/>
            <person name="Kapur A."/>
            <person name="Khurana P."/>
            <person name="Khurana P."/>
            <person name="Khurana J.P."/>
            <person name="Tyagi A.K."/>
            <person name="Gaikwad K."/>
            <person name="Singh A."/>
            <person name="Dalal V."/>
            <person name="Srivastava S."/>
            <person name="Dixit A."/>
            <person name="Pal A.K."/>
            <person name="Ghazi I.A."/>
            <person name="Yadav M."/>
            <person name="Pandit A."/>
            <person name="Bhargava A."/>
            <person name="Sureshbabu K."/>
            <person name="Batra K."/>
            <person name="Sharma T.R."/>
            <person name="Mohapatra T."/>
            <person name="Singh N.K."/>
            <person name="Messing J."/>
            <person name="Nelson A.B."/>
            <person name="Fuks G."/>
            <person name="Kavchok S."/>
            <person name="Keizer G."/>
            <person name="Linton E."/>
            <person name="Llaca V."/>
            <person name="Song R."/>
            <person name="Tanyolac B."/>
            <person name="Young S."/>
            <person name="Ho-Il K."/>
            <person name="Hahn J.H."/>
            <person name="Sangsakoo G."/>
            <person name="Vanavichit A."/>
            <person name="de Mattos Luiz.A.T."/>
            <person name="Zimmer P.D."/>
            <person name="Malone G."/>
            <person name="Dellagostin O."/>
            <person name="de Oliveira A.C."/>
            <person name="Bevan M."/>
            <person name="Bancroft I."/>
            <person name="Minx P."/>
            <person name="Cordum H."/>
            <person name="Wilson R."/>
            <person name="Cheng Z."/>
            <person name="Jin W."/>
            <person name="Jiang J."/>
            <person name="Leong S.A."/>
            <person name="Iwama H."/>
            <person name="Gojobori T."/>
            <person name="Itoh T."/>
            <person name="Niimura Y."/>
            <person name="Fujii Y."/>
            <person name="Habara T."/>
            <person name="Sakai H."/>
            <person name="Sato Y."/>
            <person name="Wilson G."/>
            <person name="Kumar K."/>
            <person name="McCouch S."/>
            <person name="Juretic N."/>
            <person name="Hoen D."/>
            <person name="Wright S."/>
            <person name="Bruskiewich R."/>
            <person name="Bureau T."/>
            <person name="Miyao A."/>
            <person name="Hirochika H."/>
            <person name="Nishikawa T."/>
            <person name="Kadowaki K."/>
            <person name="Sugiura M."/>
            <person name="Burr B."/>
            <person name="Sasaki T."/>
        </authorList>
    </citation>
    <scope>NUCLEOTIDE SEQUENCE [LARGE SCALE GENOMIC DNA]</scope>
    <source>
        <strain evidence="17">cv. Nipponbare</strain>
    </source>
</reference>
<dbReference type="Pfam" id="PF00394">
    <property type="entry name" value="Cu-oxidase"/>
    <property type="match status" value="1"/>
</dbReference>
<evidence type="ECO:0000256" key="5">
    <source>
        <dbReference type="ARBA" id="ARBA00012297"/>
    </source>
</evidence>
<reference evidence="16 17" key="3">
    <citation type="journal article" date="2013" name="Rice">
        <title>Improvement of the Oryza sativa Nipponbare reference genome using next generation sequence and optical map data.</title>
        <authorList>
            <person name="Kawahara Y."/>
            <person name="de la Bastide M."/>
            <person name="Hamilton J.P."/>
            <person name="Kanamori H."/>
            <person name="McCombie W.R."/>
            <person name="Ouyang S."/>
            <person name="Schwartz D.C."/>
            <person name="Tanaka T."/>
            <person name="Wu J."/>
            <person name="Zhou S."/>
            <person name="Childs K.L."/>
            <person name="Davidson R.M."/>
            <person name="Lin H."/>
            <person name="Quesada-Ocampo L."/>
            <person name="Vaillancourt B."/>
            <person name="Sakai H."/>
            <person name="Lee S.S."/>
            <person name="Kim J."/>
            <person name="Numa H."/>
            <person name="Itoh T."/>
            <person name="Buell C.R."/>
            <person name="Matsumoto T."/>
        </authorList>
    </citation>
    <scope>NUCLEOTIDE SEQUENCE [LARGE SCALE GENOMIC DNA]</scope>
    <source>
        <strain evidence="17">cv. Nipponbare</strain>
    </source>
</reference>
<dbReference type="SMR" id="A0A0P0VWD5"/>
<evidence type="ECO:0000259" key="14">
    <source>
        <dbReference type="Pfam" id="PF00394"/>
    </source>
</evidence>
<feature type="region of interest" description="Disordered" evidence="12">
    <location>
        <begin position="488"/>
        <end position="598"/>
    </location>
</feature>
<dbReference type="SUPFAM" id="SSF49503">
    <property type="entry name" value="Cupredoxins"/>
    <property type="match status" value="2"/>
</dbReference>
<dbReference type="InterPro" id="IPR008972">
    <property type="entry name" value="Cupredoxin"/>
</dbReference>
<proteinExistence type="inferred from homology"/>
<dbReference type="FunFam" id="2.60.40.420:FF:000062">
    <property type="entry name" value="Laccase"/>
    <property type="match status" value="1"/>
</dbReference>
<evidence type="ECO:0000256" key="10">
    <source>
        <dbReference type="ARBA" id="ARBA00023008"/>
    </source>
</evidence>
<comment type="catalytic activity">
    <reaction evidence="1">
        <text>4 hydroquinone + O2 = 4 benzosemiquinone + 2 H2O</text>
        <dbReference type="Rhea" id="RHEA:11276"/>
        <dbReference type="ChEBI" id="CHEBI:15377"/>
        <dbReference type="ChEBI" id="CHEBI:15379"/>
        <dbReference type="ChEBI" id="CHEBI:17594"/>
        <dbReference type="ChEBI" id="CHEBI:17977"/>
        <dbReference type="EC" id="1.10.3.2"/>
    </reaction>
</comment>
<evidence type="ECO:0000256" key="9">
    <source>
        <dbReference type="ARBA" id="ARBA00023002"/>
    </source>
</evidence>
<dbReference type="eggNOG" id="KOG1263">
    <property type="taxonomic scope" value="Eukaryota"/>
</dbReference>
<feature type="compositionally biased region" description="Gly residues" evidence="12">
    <location>
        <begin position="581"/>
        <end position="595"/>
    </location>
</feature>
<keyword evidence="6" id="KW-0052">Apoplast</keyword>
<keyword evidence="8" id="KW-0677">Repeat</keyword>
<keyword evidence="10" id="KW-0186">Copper</keyword>
<reference evidence="16 17" key="2">
    <citation type="journal article" date="2013" name="Plant Cell Physiol.">
        <title>Rice Annotation Project Database (RAP-DB): an integrative and interactive database for rice genomics.</title>
        <authorList>
            <person name="Sakai H."/>
            <person name="Lee S.S."/>
            <person name="Tanaka T."/>
            <person name="Numa H."/>
            <person name="Kim J."/>
            <person name="Kawahara Y."/>
            <person name="Wakimoto H."/>
            <person name="Yang C.C."/>
            <person name="Iwamoto M."/>
            <person name="Abe T."/>
            <person name="Yamada Y."/>
            <person name="Muto A."/>
            <person name="Inokuchi H."/>
            <person name="Ikemura T."/>
            <person name="Matsumoto T."/>
            <person name="Sasaki T."/>
            <person name="Itoh T."/>
        </authorList>
    </citation>
    <scope>NUCLEOTIDE SEQUENCE [LARGE SCALE GENOMIC DNA]</scope>
    <source>
        <strain evidence="17">cv. Nipponbare</strain>
    </source>
</reference>
<dbReference type="InterPro" id="IPR034285">
    <property type="entry name" value="CuRO_2_LCC"/>
</dbReference>
<evidence type="ECO:0000256" key="7">
    <source>
        <dbReference type="ARBA" id="ARBA00022525"/>
    </source>
</evidence>
<gene>
    <name evidence="16" type="ordered locus">Os03g0297900</name>
    <name evidence="16" type="ORF">OSNPB_030297900</name>
</gene>
<dbReference type="InterPro" id="IPR034288">
    <property type="entry name" value="CuRO_1_LCC"/>
</dbReference>
<keyword evidence="17" id="KW-1185">Reference proteome</keyword>
<protein>
    <recommendedName>
        <fullName evidence="5">laccase</fullName>
        <ecNumber evidence="5">1.10.3.2</ecNumber>
    </recommendedName>
</protein>
<dbReference type="InterPro" id="IPR045087">
    <property type="entry name" value="Cu-oxidase_fam"/>
</dbReference>
<dbReference type="InParanoid" id="A0A0P0VWD5"/>
<feature type="domain" description="Plastocyanin-like" evidence="15">
    <location>
        <begin position="42"/>
        <end position="155"/>
    </location>
</feature>
<evidence type="ECO:0000256" key="13">
    <source>
        <dbReference type="SAM" id="SignalP"/>
    </source>
</evidence>
<evidence type="ECO:0000256" key="6">
    <source>
        <dbReference type="ARBA" id="ARBA00022523"/>
    </source>
</evidence>
<evidence type="ECO:0000256" key="11">
    <source>
        <dbReference type="ARBA" id="ARBA00023185"/>
    </source>
</evidence>
<feature type="chain" id="PRO_5006056465" description="laccase" evidence="13">
    <location>
        <begin position="34"/>
        <end position="646"/>
    </location>
</feature>
<dbReference type="GO" id="GO:0052716">
    <property type="term" value="F:hydroquinone:oxygen oxidoreductase activity"/>
    <property type="evidence" value="ECO:0007669"/>
    <property type="project" value="UniProtKB-EC"/>
</dbReference>
<feature type="signal peptide" evidence="13">
    <location>
        <begin position="1"/>
        <end position="33"/>
    </location>
</feature>
<comment type="similarity">
    <text evidence="4">Belongs to the multicopper oxidase family.</text>
</comment>
<evidence type="ECO:0000256" key="12">
    <source>
        <dbReference type="SAM" id="MobiDB-lite"/>
    </source>
</evidence>
<dbReference type="GO" id="GO:0046274">
    <property type="term" value="P:lignin catabolic process"/>
    <property type="evidence" value="ECO:0007669"/>
    <property type="project" value="UniProtKB-KW"/>
</dbReference>
<evidence type="ECO:0000259" key="15">
    <source>
        <dbReference type="Pfam" id="PF07732"/>
    </source>
</evidence>
<feature type="compositionally biased region" description="Basic residues" evidence="12">
    <location>
        <begin position="496"/>
        <end position="522"/>
    </location>
</feature>
<evidence type="ECO:0000256" key="2">
    <source>
        <dbReference type="ARBA" id="ARBA00002075"/>
    </source>
</evidence>
<comment type="subcellular location">
    <subcellularLocation>
        <location evidence="3">Secreted</location>
        <location evidence="3">Extracellular space</location>
        <location evidence="3">Apoplast</location>
    </subcellularLocation>
</comment>
<dbReference type="PANTHER" id="PTHR11709:SF287">
    <property type="entry name" value="LACCASE"/>
    <property type="match status" value="1"/>
</dbReference>
<keyword evidence="9" id="KW-0560">Oxidoreductase</keyword>
<feature type="compositionally biased region" description="Gly residues" evidence="12">
    <location>
        <begin position="384"/>
        <end position="398"/>
    </location>
</feature>
<dbReference type="PANTHER" id="PTHR11709">
    <property type="entry name" value="MULTI-COPPER OXIDASE"/>
    <property type="match status" value="1"/>
</dbReference>
<keyword evidence="7" id="KW-0964">Secreted</keyword>
<dbReference type="Proteomes" id="UP000059680">
    <property type="component" value="Chromosome 3"/>
</dbReference>
<dbReference type="GO" id="GO:0048046">
    <property type="term" value="C:apoplast"/>
    <property type="evidence" value="ECO:0007669"/>
    <property type="project" value="UniProtKB-SubCell"/>
</dbReference>
<feature type="compositionally biased region" description="Low complexity" evidence="12">
    <location>
        <begin position="557"/>
        <end position="567"/>
    </location>
</feature>
<keyword evidence="13" id="KW-0732">Signal</keyword>
<evidence type="ECO:0000256" key="3">
    <source>
        <dbReference type="ARBA" id="ARBA00004271"/>
    </source>
</evidence>
<organism evidence="16 17">
    <name type="scientific">Oryza sativa subsp. japonica</name>
    <name type="common">Rice</name>
    <dbReference type="NCBI Taxonomy" id="39947"/>
    <lineage>
        <taxon>Eukaryota</taxon>
        <taxon>Viridiplantae</taxon>
        <taxon>Streptophyta</taxon>
        <taxon>Embryophyta</taxon>
        <taxon>Tracheophyta</taxon>
        <taxon>Spermatophyta</taxon>
        <taxon>Magnoliopsida</taxon>
        <taxon>Liliopsida</taxon>
        <taxon>Poales</taxon>
        <taxon>Poaceae</taxon>
        <taxon>BOP clade</taxon>
        <taxon>Oryzoideae</taxon>
        <taxon>Oryzeae</taxon>
        <taxon>Oryzinae</taxon>
        <taxon>Oryza</taxon>
        <taxon>Oryza sativa</taxon>
    </lineage>
</organism>
<dbReference type="InterPro" id="IPR001117">
    <property type="entry name" value="Cu-oxidase_2nd"/>
</dbReference>
<feature type="region of interest" description="Disordered" evidence="12">
    <location>
        <begin position="427"/>
        <end position="448"/>
    </location>
</feature>
<feature type="region of interest" description="Disordered" evidence="12">
    <location>
        <begin position="376"/>
        <end position="399"/>
    </location>
</feature>
<dbReference type="PaxDb" id="39947-A0A0P0VWD5"/>
<keyword evidence="11" id="KW-0439">Lignin degradation</keyword>
<evidence type="ECO:0000256" key="8">
    <source>
        <dbReference type="ARBA" id="ARBA00022737"/>
    </source>
</evidence>
<dbReference type="Gramene" id="Os03t0297900-00">
    <property type="protein sequence ID" value="Os03t0297900-00"/>
    <property type="gene ID" value="Os03g0297900"/>
</dbReference>
<dbReference type="EMBL" id="AP014959">
    <property type="protein sequence ID" value="BAS83738.1"/>
    <property type="molecule type" value="Genomic_DNA"/>
</dbReference>
<dbReference type="Pfam" id="PF07732">
    <property type="entry name" value="Cu-oxidase_3"/>
    <property type="match status" value="1"/>
</dbReference>
<dbReference type="AlphaFoldDB" id="A0A0P0VWD5"/>
<dbReference type="GO" id="GO:0005507">
    <property type="term" value="F:copper ion binding"/>
    <property type="evidence" value="ECO:0007669"/>
    <property type="project" value="InterPro"/>
</dbReference>
<dbReference type="CDD" id="cd13875">
    <property type="entry name" value="CuRO_2_LCC_plant"/>
    <property type="match status" value="1"/>
</dbReference>
<comment type="function">
    <text evidence="2">Lignin degradation and detoxification of lignin-derived products.</text>
</comment>
<dbReference type="CDD" id="cd13849">
    <property type="entry name" value="CuRO_1_LCC_plant"/>
    <property type="match status" value="1"/>
</dbReference>
<accession>A0A0P0VWD5</accession>
<sequence>MATTTRGPVTMRLCFFSAAALFLLCFLVPAAVAEERFYEFVVQETLVKRLCNTQKIITVNGQFPGPTIEVYDGDTVAIRAVNMARYNVTLHWHGLRQLRNGWADGPEFVTQCPIRPGGSYTYRFAIQGQEGTLWWHAHSSWLRATVHGALLIRPRPGVPYPFPKPHSEFPIILAEWWRRDPIAVLRQSMITGAPPNVSDAILINGQPGDFLECSAQETSIIPVAAGETTLLRIINAAMNTELFVSLAGHKMTVVAADAMYTKPFETTVVLLGPGQTTDVLVTAHAAPGRYYLAARAYASAQGVPFDNTTATAIFQYKGGAGCPTTAGGAGAAGAVAGAGVGAGAAVLRRQPWASRAGANAAVPAGVQRHEHGHGVLEQHPEPGAGEGARAGDPGGVHHGGVRPLQLHARPVLPGTQQHPVRREHEQRVVPAPQHRLPPAGALPPHPRRVHRRLPADATRVLRLHLPERPPRAVAAGEGHQAVPRQVRRGGADRLPGHRHLRRRGASHAHPRLPLLRARHGVRQLRPGEGRPQVQPRRPAQPEHHRRARRRVGRRAVRGGQPRGVAGALPHRRASHRRAGHGAAGGGRRGGAGGHHGAAAGPAVVRPVEKNFSFLWVCVVVYVRTWWRFEEGCVHCTCRWYTLCVCV</sequence>
<dbReference type="EC" id="1.10.3.2" evidence="5"/>
<dbReference type="Gene3D" id="2.60.40.420">
    <property type="entry name" value="Cupredoxins - blue copper proteins"/>
    <property type="match status" value="2"/>
</dbReference>
<dbReference type="InterPro" id="IPR011707">
    <property type="entry name" value="Cu-oxidase-like_N"/>
</dbReference>
<name>A0A0P0VWD5_ORYSJ</name>
<dbReference type="GO" id="GO:0016491">
    <property type="term" value="F:oxidoreductase activity"/>
    <property type="evidence" value="ECO:0000318"/>
    <property type="project" value="GO_Central"/>
</dbReference>